<organism evidence="4 5">
    <name type="scientific">Burkholderia thailandensis (strain ATCC 700388 / DSM 13276 / CCUG 48851 / CIP 106301 / E264)</name>
    <dbReference type="NCBI Taxonomy" id="271848"/>
    <lineage>
        <taxon>Bacteria</taxon>
        <taxon>Pseudomonadati</taxon>
        <taxon>Pseudomonadota</taxon>
        <taxon>Betaproteobacteria</taxon>
        <taxon>Burkholderiales</taxon>
        <taxon>Burkholderiaceae</taxon>
        <taxon>Burkholderia</taxon>
        <taxon>pseudomallei group</taxon>
    </lineage>
</organism>
<proteinExistence type="inferred from homology"/>
<dbReference type="EMBL" id="CP000085">
    <property type="protein sequence ID" value="ABC35926.1"/>
    <property type="molecule type" value="Genomic_DNA"/>
</dbReference>
<dbReference type="InterPro" id="IPR002933">
    <property type="entry name" value="Peptidase_M20"/>
</dbReference>
<comment type="similarity">
    <text evidence="1">Belongs to the peptidase M20 family.</text>
</comment>
<dbReference type="NCBIfam" id="NF006769">
    <property type="entry name" value="PRK09290.1-3"/>
    <property type="match status" value="1"/>
</dbReference>
<reference evidence="4 5" key="1">
    <citation type="journal article" date="2005" name="BMC Genomics">
        <title>Bacterial genome adaptation to niches: divergence of the potential virulence genes in three Burkholderia species of different survival strategies.</title>
        <authorList>
            <person name="Kim H.S."/>
            <person name="Schell M.A."/>
            <person name="Yu Y."/>
            <person name="Ulrich R.L."/>
            <person name="Sarria S.H."/>
            <person name="Nierman W.C."/>
            <person name="DeShazer D."/>
        </authorList>
    </citation>
    <scope>NUCLEOTIDE SEQUENCE [LARGE SCALE GENOMIC DNA]</scope>
    <source>
        <strain evidence="5">ATCC 700388 / DSM 13276 / CCUG 48851 / CIP 106301 / E264</strain>
    </source>
</reference>
<protein>
    <submittedName>
        <fullName evidence="4">N-carbamyl-L-amino acid amidohydrolase</fullName>
    </submittedName>
</protein>
<dbReference type="Gene3D" id="3.40.630.10">
    <property type="entry name" value="Zn peptidases"/>
    <property type="match status" value="1"/>
</dbReference>
<dbReference type="NCBIfam" id="NF009528">
    <property type="entry name" value="PRK12893.1-1"/>
    <property type="match status" value="1"/>
</dbReference>
<evidence type="ECO:0000313" key="4">
    <source>
        <dbReference type="EMBL" id="ABC35926.1"/>
    </source>
</evidence>
<evidence type="ECO:0000313" key="5">
    <source>
        <dbReference type="Proteomes" id="UP000001930"/>
    </source>
</evidence>
<gene>
    <name evidence="4" type="ordered locus">BTH_II1163</name>
</gene>
<dbReference type="SUPFAM" id="SSF53187">
    <property type="entry name" value="Zn-dependent exopeptidases"/>
    <property type="match status" value="1"/>
</dbReference>
<dbReference type="GO" id="GO:0016813">
    <property type="term" value="F:hydrolase activity, acting on carbon-nitrogen (but not peptide) bonds, in linear amidines"/>
    <property type="evidence" value="ECO:0007669"/>
    <property type="project" value="InterPro"/>
</dbReference>
<feature type="region of interest" description="Disordered" evidence="3">
    <location>
        <begin position="1"/>
        <end position="23"/>
    </location>
</feature>
<dbReference type="SUPFAM" id="SSF55031">
    <property type="entry name" value="Bacterial exopeptidase dimerisation domain"/>
    <property type="match status" value="1"/>
</dbReference>
<dbReference type="InterPro" id="IPR036264">
    <property type="entry name" value="Bact_exopeptidase_dim_dom"/>
</dbReference>
<dbReference type="Pfam" id="PF01546">
    <property type="entry name" value="Peptidase_M20"/>
    <property type="match status" value="1"/>
</dbReference>
<keyword evidence="2" id="KW-0378">Hydrolase</keyword>
<dbReference type="PANTHER" id="PTHR32494:SF5">
    <property type="entry name" value="ALLANTOATE AMIDOHYDROLASE"/>
    <property type="match status" value="1"/>
</dbReference>
<accession>Q2T639</accession>
<keyword evidence="5" id="KW-1185">Reference proteome</keyword>
<dbReference type="Proteomes" id="UP000001930">
    <property type="component" value="Chromosome II"/>
</dbReference>
<dbReference type="InterPro" id="IPR010158">
    <property type="entry name" value="Amidase_Cbmase"/>
</dbReference>
<evidence type="ECO:0000256" key="3">
    <source>
        <dbReference type="SAM" id="MobiDB-lite"/>
    </source>
</evidence>
<sequence length="479" mass="50431">MRAAIGGPTSPTPCSRADSGKKTEASVWEIDGTRLWNSLTELAQIGGTARGGVRRLALTDADRRGRERFAQWCRDAGMTVRVDAIGNLFARRAGADDAQPAVLVGSHLDTQPEGGRFDGAYGVLAGLELVRTLNDRGIVTDKPIEIVSWTNEEGARFTPAMLGSAVFTGELPLDAALAARDAHGVSLAEALEACGYRDALRTAWLRGAQAARDPAPGLAQLRERVDAYFEAHIEQGPVLERHGAAIGVVTGGQAIRWLDATVTGAAAHAGTTPMPYRKDALFASAEIALAIEALVARHAPDALATIGQMAIDHASRNTIAERVTFSIDLRHPDDARLDAIECELRDACAQIAGRRGVALDFGVHWSSPATPFDPACVALVEAAARRCGYAHERIVSGAGHDAIRLARCVPSAMVFIPCAGGLSHNPAERALPEHVEAGANVLLGAVLARAGVCGHAEQSAQSEPPEHAHARADIAAQPH</sequence>
<evidence type="ECO:0000256" key="2">
    <source>
        <dbReference type="ARBA" id="ARBA00022801"/>
    </source>
</evidence>
<dbReference type="KEGG" id="bte:BTH_II1163"/>
<dbReference type="AlphaFoldDB" id="Q2T639"/>
<evidence type="ECO:0000256" key="1">
    <source>
        <dbReference type="ARBA" id="ARBA00006153"/>
    </source>
</evidence>
<dbReference type="PANTHER" id="PTHR32494">
    <property type="entry name" value="ALLANTOATE DEIMINASE-RELATED"/>
    <property type="match status" value="1"/>
</dbReference>
<dbReference type="NCBIfam" id="NF006771">
    <property type="entry name" value="PRK09290.1-5"/>
    <property type="match status" value="1"/>
</dbReference>
<name>Q2T639_BURTA</name>
<feature type="region of interest" description="Disordered" evidence="3">
    <location>
        <begin position="456"/>
        <end position="479"/>
    </location>
</feature>
<dbReference type="HOGENOM" id="CLU_024588_2_1_4"/>
<dbReference type="Gene3D" id="3.30.70.360">
    <property type="match status" value="1"/>
</dbReference>
<dbReference type="NCBIfam" id="NF009530">
    <property type="entry name" value="PRK12893.1-4"/>
    <property type="match status" value="1"/>
</dbReference>
<dbReference type="CDD" id="cd03884">
    <property type="entry name" value="M20_bAS"/>
    <property type="match status" value="1"/>
</dbReference>
<dbReference type="NCBIfam" id="TIGR01879">
    <property type="entry name" value="hydantase"/>
    <property type="match status" value="1"/>
</dbReference>